<feature type="compositionally biased region" description="Polar residues" evidence="1">
    <location>
        <begin position="217"/>
        <end position="245"/>
    </location>
</feature>
<dbReference type="VEuPathDB" id="FungiDB:CH63R_06324"/>
<feature type="region of interest" description="Disordered" evidence="1">
    <location>
        <begin position="159"/>
        <end position="251"/>
    </location>
</feature>
<accession>H1V7C7</accession>
<name>H1V7C7_COLHI</name>
<reference evidence="3" key="1">
    <citation type="journal article" date="2012" name="Nat. Genet.">
        <title>Lifestyle transitions in plant pathogenic Colletotrichum fungi deciphered by genome and transcriptome analyses.</title>
        <authorList>
            <person name="O'Connell R.J."/>
            <person name="Thon M.R."/>
            <person name="Hacquard S."/>
            <person name="Amyotte S.G."/>
            <person name="Kleemann J."/>
            <person name="Torres M.F."/>
            <person name="Damm U."/>
            <person name="Buiate E.A."/>
            <person name="Epstein L."/>
            <person name="Alkan N."/>
            <person name="Altmueller J."/>
            <person name="Alvarado-Balderrama L."/>
            <person name="Bauser C.A."/>
            <person name="Becker C."/>
            <person name="Birren B.W."/>
            <person name="Chen Z."/>
            <person name="Choi J."/>
            <person name="Crouch J.A."/>
            <person name="Duvick J.P."/>
            <person name="Farman M.A."/>
            <person name="Gan P."/>
            <person name="Heiman D."/>
            <person name="Henrissat B."/>
            <person name="Howard R.J."/>
            <person name="Kabbage M."/>
            <person name="Koch C."/>
            <person name="Kracher B."/>
            <person name="Kubo Y."/>
            <person name="Law A.D."/>
            <person name="Lebrun M.-H."/>
            <person name="Lee Y.-H."/>
            <person name="Miyara I."/>
            <person name="Moore N."/>
            <person name="Neumann U."/>
            <person name="Nordstroem K."/>
            <person name="Panaccione D.G."/>
            <person name="Panstruga R."/>
            <person name="Place M."/>
            <person name="Proctor R.H."/>
            <person name="Prusky D."/>
            <person name="Rech G."/>
            <person name="Reinhardt R."/>
            <person name="Rollins J.A."/>
            <person name="Rounsley S."/>
            <person name="Schardl C.L."/>
            <person name="Schwartz D.C."/>
            <person name="Shenoy N."/>
            <person name="Shirasu K."/>
            <person name="Sikhakolli U.R."/>
            <person name="Stueber K."/>
            <person name="Sukno S.A."/>
            <person name="Sweigard J.A."/>
            <person name="Takano Y."/>
            <person name="Takahara H."/>
            <person name="Trail F."/>
            <person name="van der Does H.C."/>
            <person name="Voll L.M."/>
            <person name="Will I."/>
            <person name="Young S."/>
            <person name="Zeng Q."/>
            <person name="Zhang J."/>
            <person name="Zhou S."/>
            <person name="Dickman M.B."/>
            <person name="Schulze-Lefert P."/>
            <person name="Ver Loren van Themaat E."/>
            <person name="Ma L.-J."/>
            <person name="Vaillancourt L.J."/>
        </authorList>
    </citation>
    <scope>NUCLEOTIDE SEQUENCE [LARGE SCALE GENOMIC DNA]</scope>
    <source>
        <strain evidence="3">IMI 349063</strain>
    </source>
</reference>
<feature type="compositionally biased region" description="Basic and acidic residues" evidence="1">
    <location>
        <begin position="12"/>
        <end position="23"/>
    </location>
</feature>
<proteinExistence type="predicted"/>
<dbReference type="eggNOG" id="ENOG502RYJ6">
    <property type="taxonomic scope" value="Eukaryota"/>
</dbReference>
<dbReference type="STRING" id="759273.H1V7C7"/>
<dbReference type="HOGENOM" id="CLU_1107042_0_0_1"/>
<dbReference type="AlphaFoldDB" id="H1V7C7"/>
<dbReference type="Proteomes" id="UP000007174">
    <property type="component" value="Unassembled WGS sequence"/>
</dbReference>
<gene>
    <name evidence="2" type="ORF">CH063_01440</name>
</gene>
<sequence length="251" mass="27037">MPSATPTGGGKGGDKPDKPDKPGKNPGKNPGKTPKKKCAKLRMKAKGTVTGWIGQLESGQLRIGLKPVNFRLENGQIVDSKRRGMWWTRKLPAPPPFYFFPHGHGPWKLTTPLLSPYRDAPNQTKFFQCEADNQTYNLYKKDDQGVNCGEVTLHMTCGRGGGEKPPGEMPPPPGEMPPGEMPPPPGEMPQPPDQMPPPPPDQMPPQPPAEGGMPAAPSNQTQSPTNGTQAPSNETEASQNATGSKPQMLRL</sequence>
<organism evidence="2 3">
    <name type="scientific">Colletotrichum higginsianum (strain IMI 349063)</name>
    <name type="common">Crucifer anthracnose fungus</name>
    <dbReference type="NCBI Taxonomy" id="759273"/>
    <lineage>
        <taxon>Eukaryota</taxon>
        <taxon>Fungi</taxon>
        <taxon>Dikarya</taxon>
        <taxon>Ascomycota</taxon>
        <taxon>Pezizomycotina</taxon>
        <taxon>Sordariomycetes</taxon>
        <taxon>Hypocreomycetidae</taxon>
        <taxon>Glomerellales</taxon>
        <taxon>Glomerellaceae</taxon>
        <taxon>Colletotrichum</taxon>
        <taxon>Colletotrichum destructivum species complex</taxon>
    </lineage>
</organism>
<evidence type="ECO:0000256" key="1">
    <source>
        <dbReference type="SAM" id="MobiDB-lite"/>
    </source>
</evidence>
<evidence type="ECO:0000313" key="3">
    <source>
        <dbReference type="Proteomes" id="UP000007174"/>
    </source>
</evidence>
<feature type="region of interest" description="Disordered" evidence="1">
    <location>
        <begin position="1"/>
        <end position="39"/>
    </location>
</feature>
<feature type="compositionally biased region" description="Pro residues" evidence="1">
    <location>
        <begin position="167"/>
        <end position="208"/>
    </location>
</feature>
<evidence type="ECO:0000313" key="2">
    <source>
        <dbReference type="EMBL" id="CCF36129.1"/>
    </source>
</evidence>
<dbReference type="EMBL" id="CACQ02001846">
    <property type="protein sequence ID" value="CCF36129.1"/>
    <property type="molecule type" value="Genomic_DNA"/>
</dbReference>
<protein>
    <submittedName>
        <fullName evidence="2">PAP2 superfamily protein</fullName>
    </submittedName>
</protein>